<dbReference type="EMBL" id="JBIGHX010000002">
    <property type="protein sequence ID" value="MFG6461071.1"/>
    <property type="molecule type" value="Genomic_DNA"/>
</dbReference>
<dbReference type="InterPro" id="IPR008441">
    <property type="entry name" value="AfumC-like_glycosyl_Trfase"/>
</dbReference>
<gene>
    <name evidence="1" type="ORF">ACG04Q_05755</name>
</gene>
<evidence type="ECO:0000313" key="2">
    <source>
        <dbReference type="Proteomes" id="UP001606302"/>
    </source>
</evidence>
<comment type="caution">
    <text evidence="1">The sequence shown here is derived from an EMBL/GenBank/DDBJ whole genome shotgun (WGS) entry which is preliminary data.</text>
</comment>
<name>A0ABW7GGL1_9BURK</name>
<evidence type="ECO:0000313" key="1">
    <source>
        <dbReference type="EMBL" id="MFG6461071.1"/>
    </source>
</evidence>
<proteinExistence type="predicted"/>
<dbReference type="PANTHER" id="PTHR32385:SF22">
    <property type="entry name" value="MANNOSYL PHOSPHORYLINOSITOL CERAMIDE SYNTHASE SUR1"/>
    <property type="match status" value="1"/>
</dbReference>
<reference evidence="1 2" key="1">
    <citation type="submission" date="2024-08" db="EMBL/GenBank/DDBJ databases">
        <authorList>
            <person name="Lu H."/>
        </authorList>
    </citation>
    <scope>NUCLEOTIDE SEQUENCE [LARGE SCALE GENOMIC DNA]</scope>
    <source>
        <strain evidence="1 2">DXS20W</strain>
    </source>
</reference>
<dbReference type="Pfam" id="PF05704">
    <property type="entry name" value="Caps_synth"/>
    <property type="match status" value="1"/>
</dbReference>
<protein>
    <submittedName>
        <fullName evidence="1">Glycosyltransferase family 32 protein</fullName>
    </submittedName>
</protein>
<dbReference type="InterPro" id="IPR051706">
    <property type="entry name" value="Glycosyltransferase_domain"/>
</dbReference>
<dbReference type="SUPFAM" id="SSF53448">
    <property type="entry name" value="Nucleotide-diphospho-sugar transferases"/>
    <property type="match status" value="1"/>
</dbReference>
<organism evidence="1 2">
    <name type="scientific">Pelomonas lactea</name>
    <dbReference type="NCBI Taxonomy" id="3299030"/>
    <lineage>
        <taxon>Bacteria</taxon>
        <taxon>Pseudomonadati</taxon>
        <taxon>Pseudomonadota</taxon>
        <taxon>Betaproteobacteria</taxon>
        <taxon>Burkholderiales</taxon>
        <taxon>Sphaerotilaceae</taxon>
        <taxon>Roseateles</taxon>
    </lineage>
</organism>
<dbReference type="PANTHER" id="PTHR32385">
    <property type="entry name" value="MANNOSYL PHOSPHORYLINOSITOL CERAMIDE SYNTHASE"/>
    <property type="match status" value="1"/>
</dbReference>
<dbReference type="Proteomes" id="UP001606302">
    <property type="component" value="Unassembled WGS sequence"/>
</dbReference>
<sequence length="321" mass="36040">MSLTALLFLAAVVTVAGLFLREFATVARAHAPAQTRAVFVGDSAPACAAAIPKVIWAYWQPAPPPAFIQACIANWRRYAPDHEVRLLNRASIDRWLPTLRADFDALPAYRQADWLRIQLLARHGGVWMDASMLLSRDLGWLHDLRAHRQAEYVGFYIDRHTTRPELPLIENWFMASVPAGGFVTELAAAFDRALDEGAETLLQRLRSEGRHAAVVQGLNDEFQRYLLMHVAAADLLDRAPEAHRLALLRAEDGPYAWLAAVGWRKRHHYARLALTHAPTRLPALIKLRGGDRDVTARNWLKGRWLAGSALIELLGRPDDPR</sequence>
<accession>A0ABW7GGL1</accession>
<keyword evidence="2" id="KW-1185">Reference proteome</keyword>
<dbReference type="RefSeq" id="WP_394509929.1">
    <property type="nucleotide sequence ID" value="NZ_JBIGHX010000002.1"/>
</dbReference>
<dbReference type="InterPro" id="IPR029044">
    <property type="entry name" value="Nucleotide-diphossugar_trans"/>
</dbReference>
<dbReference type="Gene3D" id="3.90.550.20">
    <property type="match status" value="1"/>
</dbReference>